<dbReference type="PANTHER" id="PTHR30055">
    <property type="entry name" value="HTH-TYPE TRANSCRIPTIONAL REGULATOR RUTR"/>
    <property type="match status" value="1"/>
</dbReference>
<dbReference type="InterPro" id="IPR009057">
    <property type="entry name" value="Homeodomain-like_sf"/>
</dbReference>
<keyword evidence="1 2" id="KW-0238">DNA-binding</keyword>
<feature type="domain" description="HTH tetR-type" evidence="3">
    <location>
        <begin position="6"/>
        <end position="66"/>
    </location>
</feature>
<dbReference type="AlphaFoldDB" id="A0AAW4WJR4"/>
<evidence type="ECO:0000259" key="3">
    <source>
        <dbReference type="PROSITE" id="PS50977"/>
    </source>
</evidence>
<dbReference type="SUPFAM" id="SSF46689">
    <property type="entry name" value="Homeodomain-like"/>
    <property type="match status" value="1"/>
</dbReference>
<gene>
    <name evidence="4" type="ORF">LKD47_06815</name>
</gene>
<dbReference type="InterPro" id="IPR050109">
    <property type="entry name" value="HTH-type_TetR-like_transc_reg"/>
</dbReference>
<dbReference type="GO" id="GO:0003700">
    <property type="term" value="F:DNA-binding transcription factor activity"/>
    <property type="evidence" value="ECO:0007669"/>
    <property type="project" value="TreeGrafter"/>
</dbReference>
<reference evidence="4" key="1">
    <citation type="submission" date="2021-10" db="EMBL/GenBank/DDBJ databases">
        <title>Anaerobic single-cell dispensing facilitates the cultivation of human gut bacteria.</title>
        <authorList>
            <person name="Afrizal A."/>
        </authorList>
    </citation>
    <scope>NUCLEOTIDE SEQUENCE</scope>
    <source>
        <strain evidence="4">CLA-AA-H204</strain>
    </source>
</reference>
<dbReference type="RefSeq" id="WP_227710020.1">
    <property type="nucleotide sequence ID" value="NZ_JAJEQW010000006.1"/>
</dbReference>
<feature type="DNA-binding region" description="H-T-H motif" evidence="2">
    <location>
        <begin position="29"/>
        <end position="48"/>
    </location>
</feature>
<dbReference type="Pfam" id="PF00440">
    <property type="entry name" value="TetR_N"/>
    <property type="match status" value="1"/>
</dbReference>
<dbReference type="EMBL" id="JAJEQW010000006">
    <property type="protein sequence ID" value="MCC2242012.1"/>
    <property type="molecule type" value="Genomic_DNA"/>
</dbReference>
<comment type="caution">
    <text evidence="4">The sequence shown here is derived from an EMBL/GenBank/DDBJ whole genome shotgun (WGS) entry which is preliminary data.</text>
</comment>
<evidence type="ECO:0000256" key="1">
    <source>
        <dbReference type="ARBA" id="ARBA00023125"/>
    </source>
</evidence>
<dbReference type="InterPro" id="IPR001647">
    <property type="entry name" value="HTH_TetR"/>
</dbReference>
<proteinExistence type="predicted"/>
<dbReference type="PROSITE" id="PS50977">
    <property type="entry name" value="HTH_TETR_2"/>
    <property type="match status" value="1"/>
</dbReference>
<dbReference type="Proteomes" id="UP001198893">
    <property type="component" value="Unassembled WGS sequence"/>
</dbReference>
<sequence>MTKPIEGVSERILFCATEEFLEKGYSDASLRTIASKAGTTTGSIYSRFKDKEGLFAAIVGPVAEYMMNLFVKTQEEFHAVEPERQPKEMDDYVISGMDEMLDYIYDNFTAFQLLLEASYGTKFQNFVEQLAEVEAEYTYKFMEVIHFQNDEENEVTEEFIHIMTRALFDSMFEVVRHKMEKETAWKYIHMLEKFNYAGWNTILKFEV</sequence>
<evidence type="ECO:0000313" key="5">
    <source>
        <dbReference type="Proteomes" id="UP001198893"/>
    </source>
</evidence>
<dbReference type="Gene3D" id="1.10.357.10">
    <property type="entry name" value="Tetracycline Repressor, domain 2"/>
    <property type="match status" value="1"/>
</dbReference>
<dbReference type="PRINTS" id="PR00455">
    <property type="entry name" value="HTHTETR"/>
</dbReference>
<accession>A0AAW4WJR4</accession>
<dbReference type="GO" id="GO:0000976">
    <property type="term" value="F:transcription cis-regulatory region binding"/>
    <property type="evidence" value="ECO:0007669"/>
    <property type="project" value="TreeGrafter"/>
</dbReference>
<name>A0AAW4WJR4_9FIRM</name>
<evidence type="ECO:0000313" key="4">
    <source>
        <dbReference type="EMBL" id="MCC2242012.1"/>
    </source>
</evidence>
<evidence type="ECO:0000256" key="2">
    <source>
        <dbReference type="PROSITE-ProRule" id="PRU00335"/>
    </source>
</evidence>
<organism evidence="4 5">
    <name type="scientific">Roseburia amylophila</name>
    <dbReference type="NCBI Taxonomy" id="2981794"/>
    <lineage>
        <taxon>Bacteria</taxon>
        <taxon>Bacillati</taxon>
        <taxon>Bacillota</taxon>
        <taxon>Clostridia</taxon>
        <taxon>Lachnospirales</taxon>
        <taxon>Lachnospiraceae</taxon>
        <taxon>Roseburia</taxon>
    </lineage>
</organism>
<dbReference type="PANTHER" id="PTHR30055:SF226">
    <property type="entry name" value="HTH-TYPE TRANSCRIPTIONAL REGULATOR PKSA"/>
    <property type="match status" value="1"/>
</dbReference>
<protein>
    <submittedName>
        <fullName evidence="4">TetR/AcrR family transcriptional regulator</fullName>
    </submittedName>
</protein>